<evidence type="ECO:0000313" key="1">
    <source>
        <dbReference type="EMBL" id="DAF95046.1"/>
    </source>
</evidence>
<protein>
    <submittedName>
        <fullName evidence="1">Uncharacterized protein</fullName>
    </submittedName>
</protein>
<reference evidence="1" key="1">
    <citation type="journal article" date="2021" name="Proc. Natl. Acad. Sci. U.S.A.">
        <title>A Catalog of Tens of Thousands of Viruses from Human Metagenomes Reveals Hidden Associations with Chronic Diseases.</title>
        <authorList>
            <person name="Tisza M.J."/>
            <person name="Buck C.B."/>
        </authorList>
    </citation>
    <scope>NUCLEOTIDE SEQUENCE</scope>
    <source>
        <strain evidence="1">CtQf419</strain>
    </source>
</reference>
<accession>A0A8S5UKZ6</accession>
<organism evidence="1">
    <name type="scientific">Myoviridae sp. ctQf419</name>
    <dbReference type="NCBI Taxonomy" id="2825102"/>
    <lineage>
        <taxon>Viruses</taxon>
        <taxon>Duplodnaviria</taxon>
        <taxon>Heunggongvirae</taxon>
        <taxon>Uroviricota</taxon>
        <taxon>Caudoviricetes</taxon>
    </lineage>
</organism>
<sequence>MIAQAVENVILWLRDCVTNTKYSPGDIITELEKLPGLVVEGPIWKEVAELDDSAVYEYYIDEQNRRYKRTWGPKYYDLIFTLTYATKKPSEMMKGVTILSAYINDQKELKCGIDPNGNPVFCGIRFENDFSSTGNSNLSSLCESQAKIKLEVVPLFSRRAAVEGVLKEKLNIDLAIQDEKADSINIERSE</sequence>
<dbReference type="EMBL" id="BK016102">
    <property type="protein sequence ID" value="DAF95046.1"/>
    <property type="molecule type" value="Genomic_DNA"/>
</dbReference>
<name>A0A8S5UKZ6_9CAUD</name>
<proteinExistence type="predicted"/>